<dbReference type="PROSITE" id="PS50893">
    <property type="entry name" value="ABC_TRANSPORTER_2"/>
    <property type="match status" value="1"/>
</dbReference>
<dbReference type="EMBL" id="JAVBVO010000001">
    <property type="protein sequence ID" value="MDZ5757154.1"/>
    <property type="molecule type" value="Genomic_DNA"/>
</dbReference>
<dbReference type="PANTHER" id="PTHR24221:SF654">
    <property type="entry name" value="ATP-BINDING CASSETTE SUB-FAMILY B MEMBER 6"/>
    <property type="match status" value="1"/>
</dbReference>
<proteinExistence type="predicted"/>
<evidence type="ECO:0000259" key="17">
    <source>
        <dbReference type="PROSITE" id="PS50929"/>
    </source>
</evidence>
<dbReference type="GO" id="GO:0005886">
    <property type="term" value="C:plasma membrane"/>
    <property type="evidence" value="ECO:0007669"/>
    <property type="project" value="UniProtKB-SubCell"/>
</dbReference>
<feature type="transmembrane region" description="Helical" evidence="15">
    <location>
        <begin position="198"/>
        <end position="219"/>
    </location>
</feature>
<keyword evidence="11" id="KW-1278">Translocase</keyword>
<dbReference type="NCBIfam" id="TIGR01193">
    <property type="entry name" value="bacteriocin_ABC"/>
    <property type="match status" value="1"/>
</dbReference>
<evidence type="ECO:0000256" key="4">
    <source>
        <dbReference type="ARBA" id="ARBA00022670"/>
    </source>
</evidence>
<dbReference type="InterPro" id="IPR036640">
    <property type="entry name" value="ABC1_TM_sf"/>
</dbReference>
<keyword evidence="8" id="KW-0788">Thiol protease</keyword>
<keyword evidence="5 15" id="KW-0812">Transmembrane</keyword>
<evidence type="ECO:0000256" key="6">
    <source>
        <dbReference type="ARBA" id="ARBA00022741"/>
    </source>
</evidence>
<dbReference type="GO" id="GO:0008234">
    <property type="term" value="F:cysteine-type peptidase activity"/>
    <property type="evidence" value="ECO:0007669"/>
    <property type="project" value="UniProtKB-KW"/>
</dbReference>
<keyword evidence="6" id="KW-0547">Nucleotide-binding</keyword>
<dbReference type="Pfam" id="PF00664">
    <property type="entry name" value="ABC_membrane"/>
    <property type="match status" value="1"/>
</dbReference>
<evidence type="ECO:0000256" key="5">
    <source>
        <dbReference type="ARBA" id="ARBA00022692"/>
    </source>
</evidence>
<feature type="transmembrane region" description="Helical" evidence="15">
    <location>
        <begin position="304"/>
        <end position="323"/>
    </location>
</feature>
<evidence type="ECO:0000256" key="10">
    <source>
        <dbReference type="ARBA" id="ARBA00022927"/>
    </source>
</evidence>
<feature type="transmembrane region" description="Helical" evidence="15">
    <location>
        <begin position="275"/>
        <end position="298"/>
    </location>
</feature>
<keyword evidence="13 15" id="KW-0472">Membrane</keyword>
<keyword evidence="14" id="KW-0080">Bacteriocin transport</keyword>
<gene>
    <name evidence="19" type="ORF">RAK27_00620</name>
</gene>
<dbReference type="InterPro" id="IPR005074">
    <property type="entry name" value="Peptidase_C39"/>
</dbReference>
<dbReference type="Gene3D" id="3.90.70.10">
    <property type="entry name" value="Cysteine proteinases"/>
    <property type="match status" value="1"/>
</dbReference>
<dbReference type="Proteomes" id="UP001290462">
    <property type="component" value="Unassembled WGS sequence"/>
</dbReference>
<keyword evidence="12 15" id="KW-1133">Transmembrane helix</keyword>
<evidence type="ECO:0000256" key="14">
    <source>
        <dbReference type="ARBA" id="ARBA00043264"/>
    </source>
</evidence>
<evidence type="ECO:0000256" key="3">
    <source>
        <dbReference type="ARBA" id="ARBA00022475"/>
    </source>
</evidence>
<reference evidence="19" key="1">
    <citation type="submission" date="2023-08" db="EMBL/GenBank/DDBJ databases">
        <title>Genomic characterization of piscicolin 126 produced by Carnobacterium maltaromaticum CM22 strain isolated from salmon (Salmo salar).</title>
        <authorList>
            <person name="Gonzalez-Gragera E."/>
            <person name="Garcia-Lopez J.D."/>
            <person name="Teso-Perez C."/>
            <person name="Gimenez-Hernandez I."/>
            <person name="Peralta-Sanchez J.M."/>
            <person name="Valdivia E."/>
            <person name="Montalban-Lopez M."/>
            <person name="Martin-Platero A.M."/>
            <person name="Banos A."/>
            <person name="Martinez-Bueno M."/>
        </authorList>
    </citation>
    <scope>NUCLEOTIDE SEQUENCE</scope>
    <source>
        <strain evidence="19">CM22</strain>
    </source>
</reference>
<dbReference type="InterPro" id="IPR005897">
    <property type="entry name" value="Pept_C39_ABC_bacteriocin"/>
</dbReference>
<dbReference type="GO" id="GO:0005524">
    <property type="term" value="F:ATP binding"/>
    <property type="evidence" value="ECO:0007669"/>
    <property type="project" value="UniProtKB-KW"/>
</dbReference>
<dbReference type="GO" id="GO:0034040">
    <property type="term" value="F:ATPase-coupled lipid transmembrane transporter activity"/>
    <property type="evidence" value="ECO:0007669"/>
    <property type="project" value="TreeGrafter"/>
</dbReference>
<dbReference type="PROSITE" id="PS00211">
    <property type="entry name" value="ABC_TRANSPORTER_1"/>
    <property type="match status" value="1"/>
</dbReference>
<dbReference type="InterPro" id="IPR027417">
    <property type="entry name" value="P-loop_NTPase"/>
</dbReference>
<evidence type="ECO:0000256" key="11">
    <source>
        <dbReference type="ARBA" id="ARBA00022967"/>
    </source>
</evidence>
<keyword evidence="4" id="KW-0645">Protease</keyword>
<dbReference type="InterPro" id="IPR017871">
    <property type="entry name" value="ABC_transporter-like_CS"/>
</dbReference>
<dbReference type="InterPro" id="IPR011527">
    <property type="entry name" value="ABC1_TM_dom"/>
</dbReference>
<dbReference type="Pfam" id="PF00005">
    <property type="entry name" value="ABC_tran"/>
    <property type="match status" value="1"/>
</dbReference>
<feature type="transmembrane region" description="Helical" evidence="15">
    <location>
        <begin position="164"/>
        <end position="186"/>
    </location>
</feature>
<comment type="caution">
    <text evidence="19">The sequence shown here is derived from an EMBL/GenBank/DDBJ whole genome shotgun (WGS) entry which is preliminary data.</text>
</comment>
<dbReference type="Gene3D" id="1.20.1560.10">
    <property type="entry name" value="ABC transporter type 1, transmembrane domain"/>
    <property type="match status" value="1"/>
</dbReference>
<dbReference type="Gene3D" id="3.40.50.300">
    <property type="entry name" value="P-loop containing nucleotide triphosphate hydrolases"/>
    <property type="match status" value="1"/>
</dbReference>
<evidence type="ECO:0000256" key="13">
    <source>
        <dbReference type="ARBA" id="ARBA00023136"/>
    </source>
</evidence>
<sequence length="717" mass="80960">MMKLFTHIQQQDEKDCGVACMAMILNHYKTEIPIHKLRDFSGTDLEGTSAFGLKKTFEKLFFDCPAIQADNDVWKEKELPLPLIAHILIENSYMHYVVVYKIKGKTLFIDDPAKGKIKKTIEEFAKEWTGILLLPTPKDAYVPSKEKVARICSFLPVVWQQKGLVFHIIVASIFITFFGIGSSYYFQGILDYFIPNYARSTLNIVSVGLIVVYLFRVMFEYSRNYLLVILGQRMSMVVMLQYFKHILSLPMNFFATRKSGEIISRFLDANKIIDALASATLSVFLDIGMVLIVGITLAVQNGTLFLITLASLPFYLVSILAFVKSYEKANQEEMVAGATLNSSIIESLKGIETIKAYSGEEKVYHQVDREFVQLMKKSFRTATLDNVQQGIKHAIQLISSALILWLGSYYVMEGSISLGQLITYNALLVFFTDPLQNIINLQVKMQTAQVANKRLNEIFAIEPESTNQHPDRVVTNQTFQQGITLEEVSFSYNMKAPTLSNLSCTILPHSKVALVGVSGSGKSTLAKLLVNFYPPSEGTIRYGRINHLDIPFHQLRDRVTYIPQESFFFSGSIIENLTFSLDTPPSFERIMEVCDAVQLSTFINQQPLRYDTILEEGGTNLSGGQRQRLAIARALLKDADVLILDEATSGLDTLLEHTILDYLLNLEEKTLIFIAHHLSIAKACNQILVLNDGKLVEQGTHNDLRYNQGVYQQLWDI</sequence>
<dbReference type="FunFam" id="3.40.50.300:FF:000299">
    <property type="entry name" value="ABC transporter ATP-binding protein/permease"/>
    <property type="match status" value="1"/>
</dbReference>
<dbReference type="GO" id="GO:0016887">
    <property type="term" value="F:ATP hydrolysis activity"/>
    <property type="evidence" value="ECO:0007669"/>
    <property type="project" value="InterPro"/>
</dbReference>
<evidence type="ECO:0000259" key="18">
    <source>
        <dbReference type="PROSITE" id="PS50990"/>
    </source>
</evidence>
<feature type="domain" description="ABC transmembrane type-1" evidence="17">
    <location>
        <begin position="168"/>
        <end position="447"/>
    </location>
</feature>
<dbReference type="CDD" id="cd02418">
    <property type="entry name" value="Peptidase_C39B"/>
    <property type="match status" value="1"/>
</dbReference>
<evidence type="ECO:0000256" key="7">
    <source>
        <dbReference type="ARBA" id="ARBA00022801"/>
    </source>
</evidence>
<evidence type="ECO:0000256" key="2">
    <source>
        <dbReference type="ARBA" id="ARBA00022448"/>
    </source>
</evidence>
<dbReference type="GO" id="GO:0006508">
    <property type="term" value="P:proteolysis"/>
    <property type="evidence" value="ECO:0007669"/>
    <property type="project" value="UniProtKB-KW"/>
</dbReference>
<dbReference type="SUPFAM" id="SSF52540">
    <property type="entry name" value="P-loop containing nucleoside triphosphate hydrolases"/>
    <property type="match status" value="1"/>
</dbReference>
<organism evidence="19 20">
    <name type="scientific">Carnobacterium maltaromaticum</name>
    <name type="common">Carnobacterium piscicola</name>
    <dbReference type="NCBI Taxonomy" id="2751"/>
    <lineage>
        <taxon>Bacteria</taxon>
        <taxon>Bacillati</taxon>
        <taxon>Bacillota</taxon>
        <taxon>Bacilli</taxon>
        <taxon>Lactobacillales</taxon>
        <taxon>Carnobacteriaceae</taxon>
        <taxon>Carnobacterium</taxon>
    </lineage>
</organism>
<keyword evidence="9" id="KW-0067">ATP-binding</keyword>
<dbReference type="GO" id="GO:0043214">
    <property type="term" value="F:ABC-type bacteriocin transporter activity"/>
    <property type="evidence" value="ECO:0007669"/>
    <property type="project" value="InterPro"/>
</dbReference>
<name>A0AAW9JY70_CARML</name>
<evidence type="ECO:0000256" key="15">
    <source>
        <dbReference type="SAM" id="Phobius"/>
    </source>
</evidence>
<evidence type="ECO:0000256" key="12">
    <source>
        <dbReference type="ARBA" id="ARBA00022989"/>
    </source>
</evidence>
<evidence type="ECO:0000313" key="20">
    <source>
        <dbReference type="Proteomes" id="UP001290462"/>
    </source>
</evidence>
<keyword evidence="3" id="KW-1003">Cell membrane</keyword>
<keyword evidence="2" id="KW-0813">Transport</keyword>
<accession>A0AAW9JY70</accession>
<dbReference type="SMART" id="SM00382">
    <property type="entry name" value="AAA"/>
    <property type="match status" value="1"/>
</dbReference>
<keyword evidence="7" id="KW-0378">Hydrolase</keyword>
<dbReference type="PANTHER" id="PTHR24221">
    <property type="entry name" value="ATP-BINDING CASSETTE SUB-FAMILY B"/>
    <property type="match status" value="1"/>
</dbReference>
<evidence type="ECO:0000256" key="9">
    <source>
        <dbReference type="ARBA" id="ARBA00022840"/>
    </source>
</evidence>
<dbReference type="InterPro" id="IPR039421">
    <property type="entry name" value="Type_1_exporter"/>
</dbReference>
<keyword evidence="10" id="KW-0653">Protein transport</keyword>
<dbReference type="InterPro" id="IPR003593">
    <property type="entry name" value="AAA+_ATPase"/>
</dbReference>
<dbReference type="CDD" id="cd18570">
    <property type="entry name" value="ABC_6TM_PCAT1_LagD_like"/>
    <property type="match status" value="1"/>
</dbReference>
<dbReference type="SUPFAM" id="SSF90123">
    <property type="entry name" value="ABC transporter transmembrane region"/>
    <property type="match status" value="1"/>
</dbReference>
<evidence type="ECO:0000313" key="19">
    <source>
        <dbReference type="EMBL" id="MDZ5757154.1"/>
    </source>
</evidence>
<dbReference type="PROSITE" id="PS50990">
    <property type="entry name" value="PEPTIDASE_C39"/>
    <property type="match status" value="1"/>
</dbReference>
<dbReference type="InterPro" id="IPR003439">
    <property type="entry name" value="ABC_transporter-like_ATP-bd"/>
</dbReference>
<evidence type="ECO:0000256" key="8">
    <source>
        <dbReference type="ARBA" id="ARBA00022807"/>
    </source>
</evidence>
<dbReference type="PROSITE" id="PS50929">
    <property type="entry name" value="ABC_TM1F"/>
    <property type="match status" value="1"/>
</dbReference>
<comment type="subcellular location">
    <subcellularLocation>
        <location evidence="1">Cell membrane</location>
        <topology evidence="1">Multi-pass membrane protein</topology>
    </subcellularLocation>
</comment>
<feature type="domain" description="Peptidase C39" evidence="18">
    <location>
        <begin position="10"/>
        <end position="135"/>
    </location>
</feature>
<evidence type="ECO:0000256" key="1">
    <source>
        <dbReference type="ARBA" id="ARBA00004651"/>
    </source>
</evidence>
<evidence type="ECO:0000259" key="16">
    <source>
        <dbReference type="PROSITE" id="PS50893"/>
    </source>
</evidence>
<dbReference type="Pfam" id="PF03412">
    <property type="entry name" value="Peptidase_C39"/>
    <property type="match status" value="1"/>
</dbReference>
<protein>
    <submittedName>
        <fullName evidence="19">Peptide cleavage/export ABC transporter</fullName>
    </submittedName>
</protein>
<dbReference type="AlphaFoldDB" id="A0AAW9JY70"/>
<dbReference type="GO" id="GO:0015031">
    <property type="term" value="P:protein transport"/>
    <property type="evidence" value="ECO:0007669"/>
    <property type="project" value="UniProtKB-KW"/>
</dbReference>
<feature type="domain" description="ABC transporter" evidence="16">
    <location>
        <begin position="483"/>
        <end position="717"/>
    </location>
</feature>